<organism evidence="2 3">
    <name type="scientific">Dietzia natronolimnaea</name>
    <dbReference type="NCBI Taxonomy" id="161920"/>
    <lineage>
        <taxon>Bacteria</taxon>
        <taxon>Bacillati</taxon>
        <taxon>Actinomycetota</taxon>
        <taxon>Actinomycetes</taxon>
        <taxon>Mycobacteriales</taxon>
        <taxon>Dietziaceae</taxon>
        <taxon>Dietzia</taxon>
    </lineage>
</organism>
<sequence>MRKLVYYIAVTADGFIAGPDGHTDFFPLEGDHMAWLIERYPETIPGHVRGAMGLADTAPRAFDTVLLGRRTHQVAVDAGLASGYPHLRQYVVTHRPADLPDEQGLTASDEDPVTVARRLKAEDSPLDIWLCGGGELAGALVGEIDEIRLKINPVLIGAGRPLISGPVPALPLVVRRRIGFDSGVSYVEYERAHSG</sequence>
<evidence type="ECO:0000313" key="3">
    <source>
        <dbReference type="Proteomes" id="UP000218810"/>
    </source>
</evidence>
<dbReference type="Gene3D" id="3.40.430.10">
    <property type="entry name" value="Dihydrofolate Reductase, subunit A"/>
    <property type="match status" value="1"/>
</dbReference>
<dbReference type="InterPro" id="IPR024072">
    <property type="entry name" value="DHFR-like_dom_sf"/>
</dbReference>
<dbReference type="InterPro" id="IPR050765">
    <property type="entry name" value="Riboflavin_Biosynth_HTPR"/>
</dbReference>
<dbReference type="PANTHER" id="PTHR38011">
    <property type="entry name" value="DIHYDROFOLATE REDUCTASE FAMILY PROTEIN (AFU_ORTHOLOGUE AFUA_8G06820)"/>
    <property type="match status" value="1"/>
</dbReference>
<dbReference type="Pfam" id="PF01872">
    <property type="entry name" value="RibD_C"/>
    <property type="match status" value="1"/>
</dbReference>
<dbReference type="RefSeq" id="WP_095717450.1">
    <property type="nucleotide sequence ID" value="NZ_NTGA01000007.1"/>
</dbReference>
<proteinExistence type="predicted"/>
<dbReference type="GO" id="GO:0009231">
    <property type="term" value="P:riboflavin biosynthetic process"/>
    <property type="evidence" value="ECO:0007669"/>
    <property type="project" value="InterPro"/>
</dbReference>
<dbReference type="EMBL" id="NTGA01000007">
    <property type="protein sequence ID" value="PAY24224.1"/>
    <property type="molecule type" value="Genomic_DNA"/>
</dbReference>
<dbReference type="SUPFAM" id="SSF53597">
    <property type="entry name" value="Dihydrofolate reductase-like"/>
    <property type="match status" value="1"/>
</dbReference>
<dbReference type="InterPro" id="IPR002734">
    <property type="entry name" value="RibDG_C"/>
</dbReference>
<dbReference type="OrthoDB" id="195113at2"/>
<protein>
    <submittedName>
        <fullName evidence="2">Deaminase</fullName>
    </submittedName>
</protein>
<feature type="domain" description="Bacterial bifunctional deaminase-reductase C-terminal" evidence="1">
    <location>
        <begin position="3"/>
        <end position="166"/>
    </location>
</feature>
<dbReference type="Proteomes" id="UP000218810">
    <property type="component" value="Unassembled WGS sequence"/>
</dbReference>
<evidence type="ECO:0000313" key="2">
    <source>
        <dbReference type="EMBL" id="PAY24224.1"/>
    </source>
</evidence>
<comment type="caution">
    <text evidence="2">The sequence shown here is derived from an EMBL/GenBank/DDBJ whole genome shotgun (WGS) entry which is preliminary data.</text>
</comment>
<dbReference type="AlphaFoldDB" id="A0A2A2WTB3"/>
<reference evidence="3" key="1">
    <citation type="submission" date="2017-09" db="EMBL/GenBank/DDBJ databases">
        <authorList>
            <person name="Zhang Y."/>
            <person name="Huang X."/>
            <person name="Liu J."/>
            <person name="Lu L."/>
            <person name="Peng K."/>
        </authorList>
    </citation>
    <scope>NUCLEOTIDE SEQUENCE [LARGE SCALE GENOMIC DNA]</scope>
    <source>
        <strain evidence="3">S-XJ-1</strain>
    </source>
</reference>
<accession>A0A2A2WTB3</accession>
<dbReference type="PANTHER" id="PTHR38011:SF11">
    <property type="entry name" value="2,5-DIAMINO-6-RIBOSYLAMINO-4(3H)-PYRIMIDINONE 5'-PHOSPHATE REDUCTASE"/>
    <property type="match status" value="1"/>
</dbReference>
<evidence type="ECO:0000259" key="1">
    <source>
        <dbReference type="Pfam" id="PF01872"/>
    </source>
</evidence>
<keyword evidence="3" id="KW-1185">Reference proteome</keyword>
<gene>
    <name evidence="2" type="ORF">CEY15_04335</name>
</gene>
<dbReference type="GO" id="GO:0008703">
    <property type="term" value="F:5-amino-6-(5-phosphoribosylamino)uracil reductase activity"/>
    <property type="evidence" value="ECO:0007669"/>
    <property type="project" value="InterPro"/>
</dbReference>
<name>A0A2A2WTB3_9ACTN</name>